<name>A0A2I1HJH1_9GLOM</name>
<dbReference type="OrthoDB" id="2453092at2759"/>
<evidence type="ECO:0000313" key="1">
    <source>
        <dbReference type="EMBL" id="PKB97543.1"/>
    </source>
</evidence>
<sequence length="78" mass="8658">MLFYAKVTNGIKGKHGLIINYSSEIMSEVYLGNANGYVECSILSNKGLIKIEKLDEKGIALYWYSSPNITTGEVVEHT</sequence>
<dbReference type="EMBL" id="LLXJ01003130">
    <property type="protein sequence ID" value="PKB97543.1"/>
    <property type="molecule type" value="Genomic_DNA"/>
</dbReference>
<dbReference type="AlphaFoldDB" id="A0A2I1HJH1"/>
<organism evidence="3 6">
    <name type="scientific">Rhizophagus irregularis</name>
    <dbReference type="NCBI Taxonomy" id="588596"/>
    <lineage>
        <taxon>Eukaryota</taxon>
        <taxon>Fungi</taxon>
        <taxon>Fungi incertae sedis</taxon>
        <taxon>Mucoromycota</taxon>
        <taxon>Glomeromycotina</taxon>
        <taxon>Glomeromycetes</taxon>
        <taxon>Glomerales</taxon>
        <taxon>Glomeraceae</taxon>
        <taxon>Rhizophagus</taxon>
    </lineage>
</organism>
<protein>
    <submittedName>
        <fullName evidence="3">Uncharacterized protein</fullName>
    </submittedName>
</protein>
<evidence type="ECO:0000313" key="2">
    <source>
        <dbReference type="EMBL" id="PKC51799.1"/>
    </source>
</evidence>
<dbReference type="Proteomes" id="UP000234323">
    <property type="component" value="Unassembled WGS sequence"/>
</dbReference>
<dbReference type="Proteomes" id="UP000232722">
    <property type="component" value="Unassembled WGS sequence"/>
</dbReference>
<evidence type="ECO:0000313" key="4">
    <source>
        <dbReference type="Proteomes" id="UP000232688"/>
    </source>
</evidence>
<reference evidence="1 5" key="2">
    <citation type="submission" date="2017-09" db="EMBL/GenBank/DDBJ databases">
        <title>Extensive intraspecific genome diversity in a model arbuscular mycorrhizal fungus.</title>
        <authorList>
            <person name="Chen E.C."/>
            <person name="Morin E."/>
            <person name="Beaudet D."/>
            <person name="Noel J."/>
            <person name="Ndikumana S."/>
            <person name="Charron P."/>
            <person name="St-Onge C."/>
            <person name="Giorgi J."/>
            <person name="Grigoriev I.V."/>
            <person name="Roux C."/>
            <person name="Martin F.M."/>
            <person name="Corradi N."/>
        </authorList>
    </citation>
    <scope>NUCLEOTIDE SEQUENCE [LARGE SCALE GENOMIC DNA]</scope>
    <source>
        <strain evidence="1 5">A5</strain>
    </source>
</reference>
<keyword evidence="6" id="KW-1185">Reference proteome</keyword>
<gene>
    <name evidence="2" type="ORF">RhiirA1_543642</name>
    <name evidence="3" type="ORF">RhiirA4_412283</name>
    <name evidence="1" type="ORF">RhiirA5_506568</name>
</gene>
<accession>A0A2I1HJH1</accession>
<comment type="caution">
    <text evidence="3">The sequence shown here is derived from an EMBL/GenBank/DDBJ whole genome shotgun (WGS) entry which is preliminary data.</text>
</comment>
<dbReference type="VEuPathDB" id="FungiDB:RhiirA1_543642"/>
<proteinExistence type="predicted"/>
<reference evidence="2 4" key="4">
    <citation type="submission" date="2017-10" db="EMBL/GenBank/DDBJ databases">
        <title>Genome analyses suggest a sexual origin of heterokaryosis in a supposedly ancient asexual fungus.</title>
        <authorList>
            <person name="Corradi N."/>
            <person name="Sedzielewska K."/>
            <person name="Noel J."/>
            <person name="Charron P."/>
            <person name="Farinelli L."/>
            <person name="Marton T."/>
            <person name="Kruger M."/>
            <person name="Pelin A."/>
            <person name="Brachmann A."/>
            <person name="Corradi N."/>
        </authorList>
    </citation>
    <scope>NUCLEOTIDE SEQUENCE [LARGE SCALE GENOMIC DNA]</scope>
    <source>
        <strain evidence="2 4">A1</strain>
    </source>
</reference>
<dbReference type="VEuPathDB" id="FungiDB:RhiirFUN_004269"/>
<dbReference type="Proteomes" id="UP000232688">
    <property type="component" value="Unassembled WGS sequence"/>
</dbReference>
<evidence type="ECO:0000313" key="3">
    <source>
        <dbReference type="EMBL" id="PKY58990.1"/>
    </source>
</evidence>
<dbReference type="EMBL" id="LLXI01003297">
    <property type="protein sequence ID" value="PKY58990.1"/>
    <property type="molecule type" value="Genomic_DNA"/>
</dbReference>
<evidence type="ECO:0000313" key="6">
    <source>
        <dbReference type="Proteomes" id="UP000234323"/>
    </source>
</evidence>
<dbReference type="EMBL" id="LLXH01006979">
    <property type="protein sequence ID" value="PKC51799.1"/>
    <property type="molecule type" value="Genomic_DNA"/>
</dbReference>
<reference evidence="3 6" key="1">
    <citation type="submission" date="2015-10" db="EMBL/GenBank/DDBJ databases">
        <title>Genome analyses suggest a sexual origin of heterokaryosis in a supposedly ancient asexual fungus.</title>
        <authorList>
            <person name="Ropars J."/>
            <person name="Sedzielewska K."/>
            <person name="Noel J."/>
            <person name="Charron P."/>
            <person name="Farinelli L."/>
            <person name="Marton T."/>
            <person name="Kruger M."/>
            <person name="Pelin A."/>
            <person name="Brachmann A."/>
            <person name="Corradi N."/>
        </authorList>
    </citation>
    <scope>NUCLEOTIDE SEQUENCE [LARGE SCALE GENOMIC DNA]</scope>
    <source>
        <strain evidence="3 6">A4</strain>
        <strain evidence="1 5">A5</strain>
    </source>
</reference>
<reference evidence="2 4" key="3">
    <citation type="submission" date="2017-10" db="EMBL/GenBank/DDBJ databases">
        <title>Extensive intraspecific genome diversity in a model arbuscular mycorrhizal fungus.</title>
        <authorList>
            <person name="Chen E.C.H."/>
            <person name="Morin E."/>
            <person name="Baudet D."/>
            <person name="Noel J."/>
            <person name="Ndikumana S."/>
            <person name="Charron P."/>
            <person name="St-Onge C."/>
            <person name="Giorgi J."/>
            <person name="Grigoriev I.V."/>
            <person name="Roux C."/>
            <person name="Martin F.M."/>
            <person name="Corradi N."/>
        </authorList>
    </citation>
    <scope>NUCLEOTIDE SEQUENCE [LARGE SCALE GENOMIC DNA]</scope>
    <source>
        <strain evidence="2 4">A1</strain>
    </source>
</reference>
<evidence type="ECO:0000313" key="5">
    <source>
        <dbReference type="Proteomes" id="UP000232722"/>
    </source>
</evidence>